<evidence type="ECO:0000313" key="3">
    <source>
        <dbReference type="Proteomes" id="UP000547510"/>
    </source>
</evidence>
<evidence type="ECO:0000256" key="1">
    <source>
        <dbReference type="SAM" id="SignalP"/>
    </source>
</evidence>
<dbReference type="RefSeq" id="WP_184694629.1">
    <property type="nucleotide sequence ID" value="NZ_JACHJN010000008.1"/>
</dbReference>
<organism evidence="2 3">
    <name type="scientific">Saccharothrix tamanrassetensis</name>
    <dbReference type="NCBI Taxonomy" id="1051531"/>
    <lineage>
        <taxon>Bacteria</taxon>
        <taxon>Bacillati</taxon>
        <taxon>Actinomycetota</taxon>
        <taxon>Actinomycetes</taxon>
        <taxon>Pseudonocardiales</taxon>
        <taxon>Pseudonocardiaceae</taxon>
        <taxon>Saccharothrix</taxon>
    </lineage>
</organism>
<keyword evidence="1" id="KW-0732">Signal</keyword>
<gene>
    <name evidence="2" type="ORF">FHS29_005180</name>
</gene>
<dbReference type="EMBL" id="JACHJN010000008">
    <property type="protein sequence ID" value="MBB5958572.1"/>
    <property type="molecule type" value="Genomic_DNA"/>
</dbReference>
<keyword evidence="3" id="KW-1185">Reference proteome</keyword>
<accession>A0A841CJC1</accession>
<dbReference type="AlphaFoldDB" id="A0A841CJC1"/>
<feature type="signal peptide" evidence="1">
    <location>
        <begin position="1"/>
        <end position="26"/>
    </location>
</feature>
<protein>
    <recommendedName>
        <fullName evidence="4">Secreted protein</fullName>
    </recommendedName>
</protein>
<dbReference type="Proteomes" id="UP000547510">
    <property type="component" value="Unassembled WGS sequence"/>
</dbReference>
<feature type="chain" id="PRO_5038513458" description="Secreted protein" evidence="1">
    <location>
        <begin position="27"/>
        <end position="133"/>
    </location>
</feature>
<sequence length="133" mass="14323">MSPSRLTRVLAALVGLAALLVAPAGAGATTSDRNIPLVQVRYNPGDQDPASGPNSFVITVSKCPPTWYVEYQWASKSGRVNGKCGGTTITSLAPLGDTAHPLRWRTCSFMMWKKPPLPYVRCGDYKDDVVRTG</sequence>
<proteinExistence type="predicted"/>
<name>A0A841CJC1_9PSEU</name>
<evidence type="ECO:0008006" key="4">
    <source>
        <dbReference type="Google" id="ProtNLM"/>
    </source>
</evidence>
<reference evidence="2 3" key="1">
    <citation type="submission" date="2020-08" db="EMBL/GenBank/DDBJ databases">
        <title>Genomic Encyclopedia of Type Strains, Phase III (KMG-III): the genomes of soil and plant-associated and newly described type strains.</title>
        <authorList>
            <person name="Whitman W."/>
        </authorList>
    </citation>
    <scope>NUCLEOTIDE SEQUENCE [LARGE SCALE GENOMIC DNA]</scope>
    <source>
        <strain evidence="2 3">CECT 8640</strain>
    </source>
</reference>
<comment type="caution">
    <text evidence="2">The sequence shown here is derived from an EMBL/GenBank/DDBJ whole genome shotgun (WGS) entry which is preliminary data.</text>
</comment>
<evidence type="ECO:0000313" key="2">
    <source>
        <dbReference type="EMBL" id="MBB5958572.1"/>
    </source>
</evidence>